<evidence type="ECO:0000256" key="7">
    <source>
        <dbReference type="ARBA" id="ARBA00022837"/>
    </source>
</evidence>
<dbReference type="Gene3D" id="2.40.50.90">
    <property type="match status" value="1"/>
</dbReference>
<dbReference type="SUPFAM" id="SSF50199">
    <property type="entry name" value="Staphylococcal nuclease"/>
    <property type="match status" value="1"/>
</dbReference>
<evidence type="ECO:0000256" key="4">
    <source>
        <dbReference type="ARBA" id="ARBA00022722"/>
    </source>
</evidence>
<keyword evidence="4" id="KW-0540">Nuclease</keyword>
<proteinExistence type="inferred from homology"/>
<dbReference type="EMBL" id="ML143471">
    <property type="protein sequence ID" value="TBU24863.1"/>
    <property type="molecule type" value="Genomic_DNA"/>
</dbReference>
<comment type="similarity">
    <text evidence="3">Belongs to the LCL3 family.</text>
</comment>
<evidence type="ECO:0000256" key="1">
    <source>
        <dbReference type="ARBA" id="ARBA00004167"/>
    </source>
</evidence>
<protein>
    <submittedName>
        <fullName evidence="10">Nuclease</fullName>
    </submittedName>
</protein>
<dbReference type="InterPro" id="IPR035437">
    <property type="entry name" value="SNase_OB-fold_sf"/>
</dbReference>
<dbReference type="SMART" id="SM00318">
    <property type="entry name" value="SNc"/>
    <property type="match status" value="1"/>
</dbReference>
<evidence type="ECO:0000256" key="3">
    <source>
        <dbReference type="ARBA" id="ARBA00005435"/>
    </source>
</evidence>
<dbReference type="GO" id="GO:0004519">
    <property type="term" value="F:endonuclease activity"/>
    <property type="evidence" value="ECO:0007669"/>
    <property type="project" value="UniProtKB-KW"/>
</dbReference>
<keyword evidence="7" id="KW-0106">Calcium</keyword>
<feature type="domain" description="TNase-like" evidence="9">
    <location>
        <begin position="101"/>
        <end position="261"/>
    </location>
</feature>
<evidence type="ECO:0000256" key="6">
    <source>
        <dbReference type="ARBA" id="ARBA00022801"/>
    </source>
</evidence>
<dbReference type="PANTHER" id="PTHR12302:SF3">
    <property type="entry name" value="SERINE_THREONINE-PROTEIN KINASE 31"/>
    <property type="match status" value="1"/>
</dbReference>
<keyword evidence="6" id="KW-0378">Hydrolase</keyword>
<dbReference type="Pfam" id="PF00565">
    <property type="entry name" value="SNase"/>
    <property type="match status" value="1"/>
</dbReference>
<evidence type="ECO:0000259" key="9">
    <source>
        <dbReference type="PROSITE" id="PS50830"/>
    </source>
</evidence>
<dbReference type="GO" id="GO:0016020">
    <property type="term" value="C:membrane"/>
    <property type="evidence" value="ECO:0007669"/>
    <property type="project" value="UniProtKB-SubCell"/>
</dbReference>
<gene>
    <name evidence="10" type="ORF">BD311DRAFT_728792</name>
</gene>
<dbReference type="PROSITE" id="PS50830">
    <property type="entry name" value="TNASE_3"/>
    <property type="match status" value="1"/>
</dbReference>
<keyword evidence="5" id="KW-0255">Endonuclease</keyword>
<evidence type="ECO:0000256" key="5">
    <source>
        <dbReference type="ARBA" id="ARBA00022759"/>
    </source>
</evidence>
<dbReference type="AlphaFoldDB" id="A0A4V2JZF7"/>
<dbReference type="InterPro" id="IPR016071">
    <property type="entry name" value="Staphylococal_nuclease_OB-fold"/>
</dbReference>
<evidence type="ECO:0000313" key="10">
    <source>
        <dbReference type="EMBL" id="TBU24863.1"/>
    </source>
</evidence>
<feature type="region of interest" description="Disordered" evidence="8">
    <location>
        <begin position="1"/>
        <end position="28"/>
    </location>
</feature>
<name>A0A4V2JZF7_9APHY</name>
<evidence type="ECO:0000256" key="2">
    <source>
        <dbReference type="ARBA" id="ARBA00004173"/>
    </source>
</evidence>
<comment type="subcellular location">
    <subcellularLocation>
        <location evidence="1">Membrane</location>
        <topology evidence="1">Single-pass membrane protein</topology>
    </subcellularLocation>
    <subcellularLocation>
        <location evidence="2">Mitochondrion</location>
    </subcellularLocation>
</comment>
<accession>A0A4V2JZF7</accession>
<evidence type="ECO:0000256" key="8">
    <source>
        <dbReference type="SAM" id="MobiDB-lite"/>
    </source>
</evidence>
<dbReference type="OrthoDB" id="430293at2759"/>
<dbReference type="GO" id="GO:0016787">
    <property type="term" value="F:hydrolase activity"/>
    <property type="evidence" value="ECO:0007669"/>
    <property type="project" value="UniProtKB-KW"/>
</dbReference>
<dbReference type="PANTHER" id="PTHR12302">
    <property type="entry name" value="EBNA2 BINDING PROTEIN P100"/>
    <property type="match status" value="1"/>
</dbReference>
<dbReference type="Proteomes" id="UP000292957">
    <property type="component" value="Unassembled WGS sequence"/>
</dbReference>
<sequence length="310" mass="35277">MPWLPWGSSSSSQPPPPKPQTTQERVDQYTKRLQSQIESLQEQDPQAILTSFNAQLAQLPPYLLLALGAALGLGTRRAYVRYLKRLPNGEWVTPDITQSKRWIKGYVTSVGDADNFRLYHTPGIGWLSRAIPTKRKDLTDQTLHIRIAGVDAPELGFFGKPTQPFAQDSLRWLKEQIEGKTLYCQLLQRDQYKRIVAAPYFKPRILPGWLVRGKSVGLEMVRHGWAAAYKEGGAVYGTEGEEEYFRLEKEAQDARRGMWEHGIQELPSEYKRRHREGLAGEVSQVLDEEQAADEGSSVGRRGWLSRIFGR</sequence>
<organism evidence="10">
    <name type="scientific">Dichomitus squalens</name>
    <dbReference type="NCBI Taxonomy" id="114155"/>
    <lineage>
        <taxon>Eukaryota</taxon>
        <taxon>Fungi</taxon>
        <taxon>Dikarya</taxon>
        <taxon>Basidiomycota</taxon>
        <taxon>Agaricomycotina</taxon>
        <taxon>Agaricomycetes</taxon>
        <taxon>Polyporales</taxon>
        <taxon>Polyporaceae</taxon>
        <taxon>Dichomitus</taxon>
    </lineage>
</organism>
<dbReference type="GO" id="GO:0005739">
    <property type="term" value="C:mitochondrion"/>
    <property type="evidence" value="ECO:0007669"/>
    <property type="project" value="UniProtKB-SubCell"/>
</dbReference>
<reference evidence="10" key="1">
    <citation type="submission" date="2019-01" db="EMBL/GenBank/DDBJ databases">
        <title>Draft genome sequences of three monokaryotic isolates of the white-rot basidiomycete fungus Dichomitus squalens.</title>
        <authorList>
            <consortium name="DOE Joint Genome Institute"/>
            <person name="Lopez S.C."/>
            <person name="Andreopoulos B."/>
            <person name="Pangilinan J."/>
            <person name="Lipzen A."/>
            <person name="Riley R."/>
            <person name="Ahrendt S."/>
            <person name="Ng V."/>
            <person name="Barry K."/>
            <person name="Daum C."/>
            <person name="Grigoriev I.V."/>
            <person name="Hilden K.S."/>
            <person name="Makela M.R."/>
            <person name="de Vries R.P."/>
        </authorList>
    </citation>
    <scope>NUCLEOTIDE SEQUENCE [LARGE SCALE GENOMIC DNA]</scope>
    <source>
        <strain evidence="10">OM18370.1</strain>
    </source>
</reference>